<organism evidence="3 4">
    <name type="scientific">Exophiala aquamarina CBS 119918</name>
    <dbReference type="NCBI Taxonomy" id="1182545"/>
    <lineage>
        <taxon>Eukaryota</taxon>
        <taxon>Fungi</taxon>
        <taxon>Dikarya</taxon>
        <taxon>Ascomycota</taxon>
        <taxon>Pezizomycotina</taxon>
        <taxon>Eurotiomycetes</taxon>
        <taxon>Chaetothyriomycetidae</taxon>
        <taxon>Chaetothyriales</taxon>
        <taxon>Herpotrichiellaceae</taxon>
        <taxon>Exophiala</taxon>
    </lineage>
</organism>
<feature type="transmembrane region" description="Helical" evidence="2">
    <location>
        <begin position="12"/>
        <end position="30"/>
    </location>
</feature>
<dbReference type="VEuPathDB" id="FungiDB:A1O9_08617"/>
<protein>
    <recommendedName>
        <fullName evidence="5">Integral membrane protein</fullName>
    </recommendedName>
</protein>
<dbReference type="OrthoDB" id="4133757at2759"/>
<dbReference type="EMBL" id="AMGV01000008">
    <property type="protein sequence ID" value="KEF54965.1"/>
    <property type="molecule type" value="Genomic_DNA"/>
</dbReference>
<feature type="transmembrane region" description="Helical" evidence="2">
    <location>
        <begin position="77"/>
        <end position="96"/>
    </location>
</feature>
<feature type="transmembrane region" description="Helical" evidence="2">
    <location>
        <begin position="116"/>
        <end position="137"/>
    </location>
</feature>
<feature type="transmembrane region" description="Helical" evidence="2">
    <location>
        <begin position="157"/>
        <end position="178"/>
    </location>
</feature>
<dbReference type="PANTHER" id="PTHR35179">
    <property type="entry name" value="PROTEIN CBG02620"/>
    <property type="match status" value="1"/>
</dbReference>
<feature type="transmembrane region" description="Helical" evidence="2">
    <location>
        <begin position="190"/>
        <end position="214"/>
    </location>
</feature>
<sequence>MSSTLGDYQLANAAAGFSLGFGFLTAWEAIKQTRRLINPWRSVFIFMVWGELVSNLAITILVWLFMNHYLSPSIPTYFFVLFFWAFEIHCILQLIINRLSVVVSDQITASRVKWSVAAIITLVNIGVFSIFIPAHLTPPPSKIFVVINKYWDKATKFIILFIDAGLNLYFLHTVNARLVRNIGLTKYRSLVLFNMRLMVVSILMDCMIIGMMFFHNQLVFMSFHPVAYTVKLNIELSMASLIRKIATSHENDFQGDQSYSYSMHSIGAQDPAPLNRSQSTTFRTGTTSSIIGGPSSPIKDRKLSDDERRIVITEEYEVCRV</sequence>
<proteinExistence type="predicted"/>
<evidence type="ECO:0000313" key="4">
    <source>
        <dbReference type="Proteomes" id="UP000027920"/>
    </source>
</evidence>
<dbReference type="RefSeq" id="XP_013257555.1">
    <property type="nucleotide sequence ID" value="XM_013402101.1"/>
</dbReference>
<feature type="compositionally biased region" description="Low complexity" evidence="1">
    <location>
        <begin position="279"/>
        <end position="297"/>
    </location>
</feature>
<keyword evidence="2" id="KW-1133">Transmembrane helix</keyword>
<dbReference type="PANTHER" id="PTHR35179:SF1">
    <property type="entry name" value="INTEGRAL MEMBRANE PROTEIN"/>
    <property type="match status" value="1"/>
</dbReference>
<dbReference type="AlphaFoldDB" id="A0A072PHF1"/>
<reference evidence="3 4" key="1">
    <citation type="submission" date="2013-03" db="EMBL/GenBank/DDBJ databases">
        <title>The Genome Sequence of Exophiala aquamarina CBS 119918.</title>
        <authorList>
            <consortium name="The Broad Institute Genomics Platform"/>
            <person name="Cuomo C."/>
            <person name="de Hoog S."/>
            <person name="Gorbushina A."/>
            <person name="Walker B."/>
            <person name="Young S.K."/>
            <person name="Zeng Q."/>
            <person name="Gargeya S."/>
            <person name="Fitzgerald M."/>
            <person name="Haas B."/>
            <person name="Abouelleil A."/>
            <person name="Allen A.W."/>
            <person name="Alvarado L."/>
            <person name="Arachchi H.M."/>
            <person name="Berlin A.M."/>
            <person name="Chapman S.B."/>
            <person name="Gainer-Dewar J."/>
            <person name="Goldberg J."/>
            <person name="Griggs A."/>
            <person name="Gujja S."/>
            <person name="Hansen M."/>
            <person name="Howarth C."/>
            <person name="Imamovic A."/>
            <person name="Ireland A."/>
            <person name="Larimer J."/>
            <person name="McCowan C."/>
            <person name="Murphy C."/>
            <person name="Pearson M."/>
            <person name="Poon T.W."/>
            <person name="Priest M."/>
            <person name="Roberts A."/>
            <person name="Saif S."/>
            <person name="Shea T."/>
            <person name="Sisk P."/>
            <person name="Sykes S."/>
            <person name="Wortman J."/>
            <person name="Nusbaum C."/>
            <person name="Birren B."/>
        </authorList>
    </citation>
    <scope>NUCLEOTIDE SEQUENCE [LARGE SCALE GENOMIC DNA]</scope>
    <source>
        <strain evidence="3 4">CBS 119918</strain>
    </source>
</reference>
<feature type="transmembrane region" description="Helical" evidence="2">
    <location>
        <begin position="42"/>
        <end position="65"/>
    </location>
</feature>
<keyword evidence="2" id="KW-0812">Transmembrane</keyword>
<name>A0A072PHF1_9EURO</name>
<evidence type="ECO:0008006" key="5">
    <source>
        <dbReference type="Google" id="ProtNLM"/>
    </source>
</evidence>
<keyword evidence="4" id="KW-1185">Reference proteome</keyword>
<comment type="caution">
    <text evidence="3">The sequence shown here is derived from an EMBL/GenBank/DDBJ whole genome shotgun (WGS) entry which is preliminary data.</text>
</comment>
<accession>A0A072PHF1</accession>
<evidence type="ECO:0000313" key="3">
    <source>
        <dbReference type="EMBL" id="KEF54965.1"/>
    </source>
</evidence>
<gene>
    <name evidence="3" type="ORF">A1O9_08617</name>
</gene>
<dbReference type="GeneID" id="25283529"/>
<feature type="region of interest" description="Disordered" evidence="1">
    <location>
        <begin position="271"/>
        <end position="301"/>
    </location>
</feature>
<dbReference type="HOGENOM" id="CLU_041445_0_0_1"/>
<evidence type="ECO:0000256" key="2">
    <source>
        <dbReference type="SAM" id="Phobius"/>
    </source>
</evidence>
<evidence type="ECO:0000256" key="1">
    <source>
        <dbReference type="SAM" id="MobiDB-lite"/>
    </source>
</evidence>
<keyword evidence="2" id="KW-0472">Membrane</keyword>
<dbReference type="Proteomes" id="UP000027920">
    <property type="component" value="Unassembled WGS sequence"/>
</dbReference>